<evidence type="ECO:0000259" key="1">
    <source>
        <dbReference type="Pfam" id="PF06985"/>
    </source>
</evidence>
<dbReference type="PANTHER" id="PTHR33112:SF12">
    <property type="entry name" value="HETEROKARYON INCOMPATIBILITY DOMAIN-CONTAINING PROTEIN"/>
    <property type="match status" value="1"/>
</dbReference>
<dbReference type="AlphaFoldDB" id="A0A4P7NEF0"/>
<evidence type="ECO:0000313" key="3">
    <source>
        <dbReference type="Proteomes" id="UP000294847"/>
    </source>
</evidence>
<dbReference type="PANTHER" id="PTHR33112">
    <property type="entry name" value="DOMAIN PROTEIN, PUTATIVE-RELATED"/>
    <property type="match status" value="1"/>
</dbReference>
<gene>
    <name evidence="2" type="ORF">PoMZ_07149</name>
</gene>
<organism evidence="2 3">
    <name type="scientific">Pyricularia oryzae</name>
    <name type="common">Rice blast fungus</name>
    <name type="synonym">Magnaporthe oryzae</name>
    <dbReference type="NCBI Taxonomy" id="318829"/>
    <lineage>
        <taxon>Eukaryota</taxon>
        <taxon>Fungi</taxon>
        <taxon>Dikarya</taxon>
        <taxon>Ascomycota</taxon>
        <taxon>Pezizomycotina</taxon>
        <taxon>Sordariomycetes</taxon>
        <taxon>Sordariomycetidae</taxon>
        <taxon>Magnaporthales</taxon>
        <taxon>Pyriculariaceae</taxon>
        <taxon>Pyricularia</taxon>
    </lineage>
</organism>
<sequence length="715" mass="79168">MAPSRRRVGPFGECLNCAGLDFYDIFGFGSSDLIDPLSLRDALANAEVCAFCRLLVRTTRQYVAPHNIVDHRDGMLVTFAFSLGYFQVTPSDIGSRYLCSIISPPPWPLDTSRTLAFSLIPISNTVPDSLYNQLEQEKIDLGTCGKWIASCESGHANDCGAFSGPLRLGPETTLRLIDAVDECVVVAPPDARYVTLSYVWGQVQLLELNSSNAPVLAQKGSLFSQETRVAQTIVDATTVVRALGERYLWTDQLCIIQDAPEKALQIKAMDKIYGGALLTIVAADGDNADAGLPGVRPGTRGRNITQIREEIWPGLVAAATIDTPPDPAGSVWGSRGWTFQEQLLSNRLLLFYQGGVSWQCRTAVFYEDAPATVKHGAGQMPRLEQLSPRWATSQASGRIVEIQEDYLPAPLLRPAVFTEYAKAVKEYTKRHLTYPDDIINAFEGISSKLSHHMGDSFLASLPESYLDVALLWTPVVRQTRRDCRRTQFPSWSWAGWIGQAKYDSINPDEGEWTESNIKWYLKDGMTAPRLANEVGIGIDEVRLGCKLSTNSLFWMPIFDSVANQAGQVPTPECPDTRGPYLQLWTSCSFFTIDCKSWRTPEELQVNSSVRSPIRANILCAAGNSRQLAGHMILNGDGPGEVTRERHEFIVISGAYVKGFDPISGNVTYSDESHMYNVMLVEWDPARQIASRLGIGRIFKEAWDMSLPIVRYITIG</sequence>
<evidence type="ECO:0000313" key="2">
    <source>
        <dbReference type="EMBL" id="QBZ60211.1"/>
    </source>
</evidence>
<dbReference type="Proteomes" id="UP000294847">
    <property type="component" value="Chromosome 4"/>
</dbReference>
<dbReference type="InterPro" id="IPR010730">
    <property type="entry name" value="HET"/>
</dbReference>
<protein>
    <recommendedName>
        <fullName evidence="1">Heterokaryon incompatibility domain-containing protein</fullName>
    </recommendedName>
</protein>
<proteinExistence type="predicted"/>
<dbReference type="EMBL" id="CP034207">
    <property type="protein sequence ID" value="QBZ60211.1"/>
    <property type="molecule type" value="Genomic_DNA"/>
</dbReference>
<accession>A0A4P7NEF0</accession>
<feature type="domain" description="Heterokaryon incompatibility" evidence="1">
    <location>
        <begin position="193"/>
        <end position="341"/>
    </location>
</feature>
<dbReference type="Pfam" id="PF06985">
    <property type="entry name" value="HET"/>
    <property type="match status" value="1"/>
</dbReference>
<reference evidence="2 3" key="1">
    <citation type="journal article" date="2019" name="Mol. Biol. Evol.">
        <title>Blast fungal genomes show frequent chromosomal changes, gene gains and losses, and effector gene turnover.</title>
        <authorList>
            <person name="Gomez Luciano L.B."/>
            <person name="Jason Tsai I."/>
            <person name="Chuma I."/>
            <person name="Tosa Y."/>
            <person name="Chen Y.H."/>
            <person name="Li J.Y."/>
            <person name="Li M.Y."/>
            <person name="Jade Lu M.Y."/>
            <person name="Nakayashiki H."/>
            <person name="Li W.H."/>
        </authorList>
    </citation>
    <scope>NUCLEOTIDE SEQUENCE [LARGE SCALE GENOMIC DNA]</scope>
    <source>
        <strain evidence="2">MZ5-1-6</strain>
    </source>
</reference>
<name>A0A4P7NEF0_PYROR</name>